<gene>
    <name evidence="6" type="ORF">IW245_000586</name>
</gene>
<dbReference type="GO" id="GO:0009254">
    <property type="term" value="P:peptidoglycan turnover"/>
    <property type="evidence" value="ECO:0007669"/>
    <property type="project" value="InterPro"/>
</dbReference>
<evidence type="ECO:0000256" key="2">
    <source>
        <dbReference type="SAM" id="MobiDB-lite"/>
    </source>
</evidence>
<keyword evidence="3" id="KW-0732">Signal</keyword>
<dbReference type="GO" id="GO:0019867">
    <property type="term" value="C:outer membrane"/>
    <property type="evidence" value="ECO:0007669"/>
    <property type="project" value="InterPro"/>
</dbReference>
<dbReference type="InterPro" id="IPR003305">
    <property type="entry name" value="CenC_carb-bd"/>
</dbReference>
<comment type="caution">
    <text evidence="6">The sequence shown here is derived from an EMBL/GenBank/DDBJ whole genome shotgun (WGS) entry which is preliminary data.</text>
</comment>
<keyword evidence="7" id="KW-1185">Reference proteome</keyword>
<evidence type="ECO:0000259" key="4">
    <source>
        <dbReference type="Pfam" id="PF02018"/>
    </source>
</evidence>
<dbReference type="Gene3D" id="2.60.120.260">
    <property type="entry name" value="Galactose-binding domain-like"/>
    <property type="match status" value="1"/>
</dbReference>
<feature type="region of interest" description="Disordered" evidence="2">
    <location>
        <begin position="156"/>
        <end position="226"/>
    </location>
</feature>
<sequence length="408" mass="41589">MTMRRRVRALAIVGAALVAATAVLAAHPASAAGNALANPGFESGLSGWSCPATATADTSGPHSGAAALRGDVTGADTAQCTQTVSVTPSTTYTLSAWVTGAYVYLGVSGGDSVWTPGTGGAYQQLSVTFTTGANASTATVFVHGWYGQGAYRADDFSLPGPGGNPSPSPSQTAGPSPTPSPTGGGGPGAALPACQHFSNDVPPDRPAGPSHDAVSQGPVVDLSGRLPAPGNVRGSLSGGVVTLGFDRVAGAKAYRVWRNAQSVQWVDDWGQASLTVTDKSPCRNAHYTVVALRTDASDASTGQLSRPYRLEDGGTVEPFALAVGSTFTYKITSYNDTGQTASGYTAGLGICAVDTRYIPWGTRLKVAGYGHCYAGDIGTWIQGTIVDVWLPGAEADNWGVQSRTITVE</sequence>
<evidence type="ECO:0000313" key="7">
    <source>
        <dbReference type="Proteomes" id="UP000622552"/>
    </source>
</evidence>
<dbReference type="GO" id="GO:0004553">
    <property type="term" value="F:hydrolase activity, hydrolyzing O-glycosyl compounds"/>
    <property type="evidence" value="ECO:0007669"/>
    <property type="project" value="InterPro"/>
</dbReference>
<dbReference type="EMBL" id="JADOUF010000001">
    <property type="protein sequence ID" value="MBG6134392.1"/>
    <property type="molecule type" value="Genomic_DNA"/>
</dbReference>
<evidence type="ECO:0000313" key="6">
    <source>
        <dbReference type="EMBL" id="MBG6134392.1"/>
    </source>
</evidence>
<dbReference type="Pfam" id="PF06725">
    <property type="entry name" value="3D"/>
    <property type="match status" value="1"/>
</dbReference>
<feature type="chain" id="PRO_5035145449" evidence="3">
    <location>
        <begin position="32"/>
        <end position="408"/>
    </location>
</feature>
<evidence type="ECO:0000256" key="3">
    <source>
        <dbReference type="SAM" id="SignalP"/>
    </source>
</evidence>
<protein>
    <submittedName>
        <fullName evidence="6">3D (Asp-Asp-Asp) domain-containing protein</fullName>
    </submittedName>
</protein>
<name>A0A8J7GDE0_9ACTN</name>
<feature type="signal peptide" evidence="3">
    <location>
        <begin position="1"/>
        <end position="31"/>
    </location>
</feature>
<keyword evidence="1" id="KW-0378">Hydrolase</keyword>
<dbReference type="InterPro" id="IPR059180">
    <property type="entry name" value="3D_YorM"/>
</dbReference>
<feature type="domain" description="3D" evidence="5">
    <location>
        <begin position="352"/>
        <end position="407"/>
    </location>
</feature>
<organism evidence="6 7">
    <name type="scientific">Longispora fulva</name>
    <dbReference type="NCBI Taxonomy" id="619741"/>
    <lineage>
        <taxon>Bacteria</taxon>
        <taxon>Bacillati</taxon>
        <taxon>Actinomycetota</taxon>
        <taxon>Actinomycetes</taxon>
        <taxon>Micromonosporales</taxon>
        <taxon>Micromonosporaceae</taxon>
        <taxon>Longispora</taxon>
    </lineage>
</organism>
<dbReference type="InterPro" id="IPR008979">
    <property type="entry name" value="Galactose-bd-like_sf"/>
</dbReference>
<evidence type="ECO:0000256" key="1">
    <source>
        <dbReference type="ARBA" id="ARBA00022801"/>
    </source>
</evidence>
<dbReference type="AlphaFoldDB" id="A0A8J7GDE0"/>
<proteinExistence type="predicted"/>
<dbReference type="Pfam" id="PF02018">
    <property type="entry name" value="CBM_4_9"/>
    <property type="match status" value="1"/>
</dbReference>
<feature type="domain" description="CBM-cenC" evidence="4">
    <location>
        <begin position="34"/>
        <end position="145"/>
    </location>
</feature>
<dbReference type="CDD" id="cd14667">
    <property type="entry name" value="3D_containing_proteins"/>
    <property type="match status" value="1"/>
</dbReference>
<dbReference type="SUPFAM" id="SSF49785">
    <property type="entry name" value="Galactose-binding domain-like"/>
    <property type="match status" value="1"/>
</dbReference>
<accession>A0A8J7GDE0</accession>
<dbReference type="InterPro" id="IPR010611">
    <property type="entry name" value="3D_dom"/>
</dbReference>
<dbReference type="Proteomes" id="UP000622552">
    <property type="component" value="Unassembled WGS sequence"/>
</dbReference>
<reference evidence="6" key="1">
    <citation type="submission" date="2020-11" db="EMBL/GenBank/DDBJ databases">
        <title>Sequencing the genomes of 1000 actinobacteria strains.</title>
        <authorList>
            <person name="Klenk H.-P."/>
        </authorList>
    </citation>
    <scope>NUCLEOTIDE SEQUENCE</scope>
    <source>
        <strain evidence="6">DSM 45356</strain>
    </source>
</reference>
<evidence type="ECO:0000259" key="5">
    <source>
        <dbReference type="Pfam" id="PF06725"/>
    </source>
</evidence>